<feature type="domain" description="MannoseP isomerase/GMP-like beta-helix" evidence="12">
    <location>
        <begin position="291"/>
        <end position="345"/>
    </location>
</feature>
<comment type="catalytic activity">
    <reaction evidence="8">
        <text>alpha-D-mannose 1-phosphate + GTP + H(+) = GDP-alpha-D-mannose + diphosphate</text>
        <dbReference type="Rhea" id="RHEA:15229"/>
        <dbReference type="ChEBI" id="CHEBI:15378"/>
        <dbReference type="ChEBI" id="CHEBI:33019"/>
        <dbReference type="ChEBI" id="CHEBI:37565"/>
        <dbReference type="ChEBI" id="CHEBI:57527"/>
        <dbReference type="ChEBI" id="CHEBI:58409"/>
        <dbReference type="EC" id="2.7.7.13"/>
    </reaction>
</comment>
<protein>
    <recommendedName>
        <fullName evidence="3">mannose-1-phosphate guanylyltransferase</fullName>
        <ecNumber evidence="3">2.7.7.13</ecNumber>
    </recommendedName>
</protein>
<dbReference type="GO" id="GO:0009298">
    <property type="term" value="P:GDP-mannose biosynthetic process"/>
    <property type="evidence" value="ECO:0007669"/>
    <property type="project" value="UniProtKB-UniPathway"/>
</dbReference>
<dbReference type="SUPFAM" id="SSF53448">
    <property type="entry name" value="Nucleotide-diphospho-sugar transferases"/>
    <property type="match status" value="1"/>
</dbReference>
<keyword evidence="5 13" id="KW-0548">Nucleotidyltransferase</keyword>
<dbReference type="CDD" id="cd02213">
    <property type="entry name" value="cupin_PMI_typeII_C"/>
    <property type="match status" value="1"/>
</dbReference>
<accession>A0A1H4CC42</accession>
<dbReference type="FunFam" id="3.90.550.10:FF:000046">
    <property type="entry name" value="Mannose-1-phosphate guanylyltransferase (GDP)"/>
    <property type="match status" value="1"/>
</dbReference>
<dbReference type="InterPro" id="IPR054566">
    <property type="entry name" value="ManC/GMP-like_b-helix"/>
</dbReference>
<dbReference type="OrthoDB" id="9806359at2"/>
<dbReference type="NCBIfam" id="TIGR01479">
    <property type="entry name" value="GMP_PMI"/>
    <property type="match status" value="1"/>
</dbReference>
<name>A0A1H4CC42_ALKAM</name>
<evidence type="ECO:0000256" key="6">
    <source>
        <dbReference type="ARBA" id="ARBA00022741"/>
    </source>
</evidence>
<dbReference type="GO" id="GO:0000271">
    <property type="term" value="P:polysaccharide biosynthetic process"/>
    <property type="evidence" value="ECO:0007669"/>
    <property type="project" value="InterPro"/>
</dbReference>
<dbReference type="InterPro" id="IPR049577">
    <property type="entry name" value="GMPP_N"/>
</dbReference>
<dbReference type="EC" id="2.7.7.13" evidence="3"/>
<keyword evidence="4 13" id="KW-0808">Transferase</keyword>
<evidence type="ECO:0000259" key="12">
    <source>
        <dbReference type="Pfam" id="PF22640"/>
    </source>
</evidence>
<gene>
    <name evidence="13" type="ORF">SAMN04488051_10485</name>
</gene>
<dbReference type="FunFam" id="2.60.120.10:FF:000032">
    <property type="entry name" value="Mannose-1-phosphate guanylyltransferase/mannose-6-phosphate isomerase"/>
    <property type="match status" value="1"/>
</dbReference>
<evidence type="ECO:0000313" key="14">
    <source>
        <dbReference type="Proteomes" id="UP000198773"/>
    </source>
</evidence>
<dbReference type="Pfam" id="PF00483">
    <property type="entry name" value="NTP_transferase"/>
    <property type="match status" value="1"/>
</dbReference>
<evidence type="ECO:0000256" key="5">
    <source>
        <dbReference type="ARBA" id="ARBA00022695"/>
    </source>
</evidence>
<evidence type="ECO:0000259" key="10">
    <source>
        <dbReference type="Pfam" id="PF00483"/>
    </source>
</evidence>
<dbReference type="InterPro" id="IPR011051">
    <property type="entry name" value="RmlC_Cupin_sf"/>
</dbReference>
<dbReference type="InterPro" id="IPR006375">
    <property type="entry name" value="Man1P_GuaTrfase/Man6P_Isoase"/>
</dbReference>
<dbReference type="EMBL" id="FNRM01000004">
    <property type="protein sequence ID" value="SEA57883.1"/>
    <property type="molecule type" value="Genomic_DNA"/>
</dbReference>
<comment type="pathway">
    <text evidence="1">Nucleotide-sugar biosynthesis; GDP-alpha-D-mannose biosynthesis; GDP-alpha-D-mannose from alpha-D-mannose 1-phosphate (GTP route): step 1/1.</text>
</comment>
<organism evidence="13 14">
    <name type="scientific">Alkalimonas amylolytica</name>
    <dbReference type="NCBI Taxonomy" id="152573"/>
    <lineage>
        <taxon>Bacteria</taxon>
        <taxon>Pseudomonadati</taxon>
        <taxon>Pseudomonadota</taxon>
        <taxon>Gammaproteobacteria</taxon>
        <taxon>Alkalimonas</taxon>
    </lineage>
</organism>
<dbReference type="Gene3D" id="2.60.120.10">
    <property type="entry name" value="Jelly Rolls"/>
    <property type="match status" value="1"/>
</dbReference>
<dbReference type="RefSeq" id="WP_091342201.1">
    <property type="nucleotide sequence ID" value="NZ_FNRM01000004.1"/>
</dbReference>
<dbReference type="STRING" id="152573.SAMN04488051_10485"/>
<dbReference type="CDD" id="cd02509">
    <property type="entry name" value="GDP-M1P_Guanylyltransferase"/>
    <property type="match status" value="1"/>
</dbReference>
<dbReference type="UniPathway" id="UPA00126">
    <property type="reaction ID" value="UER00930"/>
</dbReference>
<dbReference type="Pfam" id="PF22640">
    <property type="entry name" value="ManC_GMP_beta-helix"/>
    <property type="match status" value="1"/>
</dbReference>
<evidence type="ECO:0000256" key="4">
    <source>
        <dbReference type="ARBA" id="ARBA00022679"/>
    </source>
</evidence>
<evidence type="ECO:0000256" key="1">
    <source>
        <dbReference type="ARBA" id="ARBA00004823"/>
    </source>
</evidence>
<dbReference type="SUPFAM" id="SSF51182">
    <property type="entry name" value="RmlC-like cupins"/>
    <property type="match status" value="1"/>
</dbReference>
<evidence type="ECO:0000259" key="11">
    <source>
        <dbReference type="Pfam" id="PF01050"/>
    </source>
</evidence>
<dbReference type="InterPro" id="IPR014710">
    <property type="entry name" value="RmlC-like_jellyroll"/>
</dbReference>
<dbReference type="GO" id="GO:0005525">
    <property type="term" value="F:GTP binding"/>
    <property type="evidence" value="ECO:0007669"/>
    <property type="project" value="UniProtKB-KW"/>
</dbReference>
<comment type="similarity">
    <text evidence="2 9">Belongs to the mannose-6-phosphate isomerase type 2 family.</text>
</comment>
<evidence type="ECO:0000256" key="2">
    <source>
        <dbReference type="ARBA" id="ARBA00006115"/>
    </source>
</evidence>
<evidence type="ECO:0000256" key="8">
    <source>
        <dbReference type="ARBA" id="ARBA00047343"/>
    </source>
</evidence>
<dbReference type="PANTHER" id="PTHR46390:SF1">
    <property type="entry name" value="MANNOSE-1-PHOSPHATE GUANYLYLTRANSFERASE"/>
    <property type="match status" value="1"/>
</dbReference>
<dbReference type="Proteomes" id="UP000198773">
    <property type="component" value="Unassembled WGS sequence"/>
</dbReference>
<feature type="domain" description="Nucleotidyl transferase" evidence="10">
    <location>
        <begin position="3"/>
        <end position="284"/>
    </location>
</feature>
<dbReference type="InterPro" id="IPR029044">
    <property type="entry name" value="Nucleotide-diphossugar_trans"/>
</dbReference>
<dbReference type="InterPro" id="IPR001538">
    <property type="entry name" value="Man6P_isomerase-2_C"/>
</dbReference>
<dbReference type="InterPro" id="IPR005835">
    <property type="entry name" value="NTP_transferase_dom"/>
</dbReference>
<reference evidence="13 14" key="1">
    <citation type="submission" date="2016-10" db="EMBL/GenBank/DDBJ databases">
        <authorList>
            <person name="de Groot N.N."/>
        </authorList>
    </citation>
    <scope>NUCLEOTIDE SEQUENCE [LARGE SCALE GENOMIC DNA]</scope>
    <source>
        <strain evidence="13 14">CGMCC 1.3430</strain>
    </source>
</reference>
<evidence type="ECO:0000256" key="9">
    <source>
        <dbReference type="RuleBase" id="RU004190"/>
    </source>
</evidence>
<keyword evidence="6" id="KW-0547">Nucleotide-binding</keyword>
<proteinExistence type="inferred from homology"/>
<dbReference type="GO" id="GO:0004475">
    <property type="term" value="F:mannose-1-phosphate guanylyltransferase (GTP) activity"/>
    <property type="evidence" value="ECO:0007669"/>
    <property type="project" value="UniProtKB-EC"/>
</dbReference>
<dbReference type="PANTHER" id="PTHR46390">
    <property type="entry name" value="MANNOSE-1-PHOSPHATE GUANYLYLTRANSFERASE"/>
    <property type="match status" value="1"/>
</dbReference>
<dbReference type="Gene3D" id="3.90.550.10">
    <property type="entry name" value="Spore Coat Polysaccharide Biosynthesis Protein SpsA, Chain A"/>
    <property type="match status" value="1"/>
</dbReference>
<keyword evidence="7" id="KW-0342">GTP-binding</keyword>
<dbReference type="AlphaFoldDB" id="A0A1H4CC42"/>
<sequence>MLKPIIMAGGSGTRLWPLSRGNYPKQFLPLAGKHSMLQQTLLRLNGVEHQPPLIICNEEHRFLAAEQIRQLEQGVMQILLEPVGRNTAPAIALAALQACQQQDDAILLVMAADHVFTDVEALHQAIATALPFAESGKMVTFGITPTQPETGYGYIQQGQALNGGGFTVARFVEKPGSALAQQYLDSGDYLWNSGIFLFKASRYLEELQKFRLDIYQACQDALSEQTPDMDFIRIKQHAFEQCPAESIDYAVMEKTDAAVVVPLDAGWNDVGGFAALWQISAKDEHGNVLSGDVIAHDTRNSLVRSDDKLVATVGVDDLVIITTKDAVLVAHKDKTQDVKQIVAELQLADRHEVSFHREVYRPWGKYDSVDSGARFQVKRITVKPGAKLSVQMHHHRAEHWIVVSGTAKVTINDTEQYLTENQSVYIPITAVHALENPGKVDLELIEVQSGSYLGEDDIVRFEDRYGRS</sequence>
<feature type="domain" description="Mannose-6-phosphate isomerase type II C-terminal" evidence="11">
    <location>
        <begin position="349"/>
        <end position="463"/>
    </location>
</feature>
<dbReference type="InterPro" id="IPR051161">
    <property type="entry name" value="Mannose-6P_isomerase_type2"/>
</dbReference>
<keyword evidence="14" id="KW-1185">Reference proteome</keyword>
<evidence type="ECO:0000256" key="3">
    <source>
        <dbReference type="ARBA" id="ARBA00012387"/>
    </source>
</evidence>
<evidence type="ECO:0000256" key="7">
    <source>
        <dbReference type="ARBA" id="ARBA00023134"/>
    </source>
</evidence>
<evidence type="ECO:0000313" key="13">
    <source>
        <dbReference type="EMBL" id="SEA57883.1"/>
    </source>
</evidence>
<dbReference type="Pfam" id="PF01050">
    <property type="entry name" value="MannoseP_isomer"/>
    <property type="match status" value="1"/>
</dbReference>